<dbReference type="EMBL" id="CP124756">
    <property type="protein sequence ID" value="WGZ94646.1"/>
    <property type="molecule type" value="Genomic_DNA"/>
</dbReference>
<comment type="similarity">
    <text evidence="6">Belongs to the inorganic carbon transporter (TC 9.A.2) DabA family.</text>
</comment>
<feature type="binding site" evidence="6">
    <location>
        <position position="749"/>
    </location>
    <ligand>
        <name>Zn(2+)</name>
        <dbReference type="ChEBI" id="CHEBI:29105"/>
    </ligand>
</feature>
<keyword evidence="3 6" id="KW-0479">Metal-binding</keyword>
<dbReference type="KEGG" id="tput:QJT81_01260"/>
<dbReference type="Proteomes" id="UP001301326">
    <property type="component" value="Chromosome"/>
</dbReference>
<keyword evidence="2 6" id="KW-1003">Cell membrane</keyword>
<evidence type="ECO:0000256" key="1">
    <source>
        <dbReference type="ARBA" id="ARBA00022448"/>
    </source>
</evidence>
<reference evidence="7" key="1">
    <citation type="journal article" date="2023" name="Int. J. Mol. Sci.">
        <title>Metagenomics Revealed a New Genus 'Candidatus Thiocaldithrix dubininis' gen. nov., sp. nov. and a New Species 'Candidatus Thiothrix putei' sp. nov. in the Family Thiotrichaceae, Some Members of Which Have Traits of Both Na+- and H+-Motive Energetics.</title>
        <authorList>
            <person name="Ravin N.V."/>
            <person name="Muntyan M.S."/>
            <person name="Smolyakov D.D."/>
            <person name="Rudenko T.S."/>
            <person name="Beletsky A.V."/>
            <person name="Mardanov A.V."/>
            <person name="Grabovich M.Y."/>
        </authorList>
    </citation>
    <scope>NUCLEOTIDE SEQUENCE</scope>
    <source>
        <strain evidence="7">GKL-02</strain>
    </source>
</reference>
<comment type="function">
    <text evidence="6">Part of an energy-coupled inorganic carbon pump.</text>
</comment>
<evidence type="ECO:0000313" key="7">
    <source>
        <dbReference type="EMBL" id="WGZ94646.1"/>
    </source>
</evidence>
<keyword evidence="4 6" id="KW-0862">Zinc</keyword>
<reference evidence="7" key="2">
    <citation type="submission" date="2023-04" db="EMBL/GenBank/DDBJ databases">
        <authorList>
            <person name="Beletskiy A.V."/>
            <person name="Mardanov A.V."/>
            <person name="Ravin N.V."/>
        </authorList>
    </citation>
    <scope>NUCLEOTIDE SEQUENCE</scope>
    <source>
        <strain evidence="7">GKL-02</strain>
    </source>
</reference>
<comment type="cofactor">
    <cofactor evidence="6">
        <name>Zn(2+)</name>
        <dbReference type="ChEBI" id="CHEBI:29105"/>
    </cofactor>
</comment>
<evidence type="ECO:0000256" key="5">
    <source>
        <dbReference type="ARBA" id="ARBA00023136"/>
    </source>
</evidence>
<proteinExistence type="inferred from homology"/>
<gene>
    <name evidence="6" type="primary">dabA</name>
    <name evidence="7" type="ORF">QJT81_01260</name>
</gene>
<dbReference type="PANTHER" id="PTHR38344">
    <property type="entry name" value="UPF0753 PROTEIN AQ_863"/>
    <property type="match status" value="1"/>
</dbReference>
<evidence type="ECO:0000256" key="6">
    <source>
        <dbReference type="HAMAP-Rule" id="MF_01871"/>
    </source>
</evidence>
<evidence type="ECO:0000256" key="2">
    <source>
        <dbReference type="ARBA" id="ARBA00022475"/>
    </source>
</evidence>
<dbReference type="HAMAP" id="MF_01871">
    <property type="entry name" value="DabA"/>
    <property type="match status" value="1"/>
</dbReference>
<dbReference type="AlphaFoldDB" id="A0AA95HH74"/>
<keyword evidence="1 6" id="KW-0813">Transport</keyword>
<dbReference type="Pfam" id="PF10070">
    <property type="entry name" value="DabA"/>
    <property type="match status" value="1"/>
</dbReference>
<feature type="binding site" evidence="6">
    <location>
        <position position="764"/>
    </location>
    <ligand>
        <name>Zn(2+)</name>
        <dbReference type="ChEBI" id="CHEBI:29105"/>
    </ligand>
</feature>
<name>A0AA95HH74_9GAMM</name>
<organism evidence="7">
    <name type="scientific">Candidatus Thiothrix putei</name>
    <dbReference type="NCBI Taxonomy" id="3080811"/>
    <lineage>
        <taxon>Bacteria</taxon>
        <taxon>Pseudomonadati</taxon>
        <taxon>Pseudomonadota</taxon>
        <taxon>Gammaproteobacteria</taxon>
        <taxon>Thiotrichales</taxon>
        <taxon>Thiotrichaceae</taxon>
        <taxon>Thiothrix</taxon>
    </lineage>
</organism>
<sequence length="1088" mass="123467">MTNHSQSHDAQRDYLREAIAGLNAVLPIQAPLQDFVHFNPLENYEYLPFAEALRTAHAHSGSLGYLPNGEYRRFFREGRINRHDIFSVLATEPDKVADRDIYLTALANNIKPITFQQMRWQVEENHALERFQADVAFEQREKLLEAAGQDEAVAIRALWETCLQKLELHYDLPHPEALLNLRLSDINGIWDQIKQQGQIGASIPDAESFIHAESRHLLHNLLDQVGETLTLRGLLSKLTAVDVMDSLLPLLDRHLASWLDQGIAAFRSRSLSEAEGQTGFYRYWREATLNDPTLTLTLAGMDDWDDYLRSLHHDPLETIHQEMMRLGIDKAHWGGYLRVLALELPGWSGMFNWRAKNPGYYGLTTPVSMEDYLAVRLVMEHIYCRHVARDNWQIDASTTGIRGYFHQHQDEFFVRYHAYNTTLPEFLQQLAQQFLSSQEDIQPADWHQLAHQILTWNLAPETVIPVGTDIYRKAWRLFHLAQHLGMAAPQVAQLETPRITRLLAILEELDDPNTSGYLWLRAYEHHYQEEIFSALLNKHAEEPPPNLSSPPNVQLIFCMDDREESVRRHLEELAPDLETFGAAGVFGLPNNWRGLDAPRPLKLAQPVVTAVHELREVPATNAQRRLPAHQRRQRWLNWLHKLKNHRMRHSVIGTALALPLLAPFALLEMVGRSVMPASYQRFISKVQRQSSVPLKTRVAYTAQDVLECPSKDHNQQGFSAAEKVTRVATFLKLTGFTSGFASLVVLMAHRSRHLNNPHILGYGCGACSGRFGGPNARAFTSMCNEPEVRAQLVAQHGIHIPDGCWFIASEHDTTSDAIDWFDTDLIPASHRGVFAHVQQATEQAVRLSAQERCRKFASASPHLTPRQAKRHVEGRAASPDQVRAELGHQGCAVAFIGRRELSKGIFWDRRAFLISYDPHNDPDGKMLEAQLQGNGVVGVGIQMDYYFSRMQNGYFGSGSKATHNLTGLFGVMEGGASDLRTGLAQQMVELHEPMRLLAIAEAEIDTLVAIYQRHDYLRRLLDNGWVLLAAKPPERNEIHVFQPGKGFVQWQGEIHQLPRVQHSQEWYAGQRGYLPPAAVRNTAEVTHG</sequence>
<feature type="binding site" evidence="6">
    <location>
        <position position="560"/>
    </location>
    <ligand>
        <name>Zn(2+)</name>
        <dbReference type="ChEBI" id="CHEBI:29105"/>
    </ligand>
</feature>
<dbReference type="InterPro" id="IPR018752">
    <property type="entry name" value="DabA"/>
</dbReference>
<evidence type="ECO:0000256" key="4">
    <source>
        <dbReference type="ARBA" id="ARBA00022833"/>
    </source>
</evidence>
<evidence type="ECO:0000256" key="3">
    <source>
        <dbReference type="ARBA" id="ARBA00022723"/>
    </source>
</evidence>
<protein>
    <recommendedName>
        <fullName evidence="6">Probable inorganic carbon transporter subunit DabA</fullName>
    </recommendedName>
</protein>
<comment type="subcellular location">
    <subcellularLocation>
        <location evidence="6">Cell membrane</location>
        <topology evidence="6">Peripheral membrane protein</topology>
    </subcellularLocation>
</comment>
<feature type="binding site" evidence="6">
    <location>
        <position position="558"/>
    </location>
    <ligand>
        <name>Zn(2+)</name>
        <dbReference type="ChEBI" id="CHEBI:29105"/>
    </ligand>
</feature>
<keyword evidence="5 6" id="KW-0472">Membrane</keyword>
<comment type="subunit">
    <text evidence="6">Forms a complex with DabB.</text>
</comment>
<accession>A0AA95HH74</accession>
<dbReference type="GO" id="GO:0005886">
    <property type="term" value="C:plasma membrane"/>
    <property type="evidence" value="ECO:0007669"/>
    <property type="project" value="UniProtKB-SubCell"/>
</dbReference>
<dbReference type="PANTHER" id="PTHR38344:SF1">
    <property type="entry name" value="INORGANIC CARBON TRANSPORTER SUBUNIT DABA-RELATED"/>
    <property type="match status" value="1"/>
</dbReference>
<dbReference type="GO" id="GO:0008270">
    <property type="term" value="F:zinc ion binding"/>
    <property type="evidence" value="ECO:0007669"/>
    <property type="project" value="UniProtKB-UniRule"/>
</dbReference>